<dbReference type="EMBL" id="CP093345">
    <property type="protein sequence ID" value="WOG93653.1"/>
    <property type="molecule type" value="Genomic_DNA"/>
</dbReference>
<dbReference type="Pfam" id="PF00855">
    <property type="entry name" value="PWWP"/>
    <property type="match status" value="1"/>
</dbReference>
<protein>
    <recommendedName>
        <fullName evidence="2">PWWP domain-containing protein</fullName>
    </recommendedName>
</protein>
<accession>A0A161WVH9</accession>
<dbReference type="EMBL" id="LNRQ01000003">
    <property type="protein sequence ID" value="KZN02685.1"/>
    <property type="molecule type" value="Genomic_DNA"/>
</dbReference>
<evidence type="ECO:0000256" key="1">
    <source>
        <dbReference type="SAM" id="MobiDB-lite"/>
    </source>
</evidence>
<dbReference type="AlphaFoldDB" id="A0A161WVH9"/>
<gene>
    <name evidence="3" type="ORF">DCAR_011440</name>
    <name evidence="4" type="ORF">DCAR_0312939</name>
</gene>
<sequence length="662" mass="73186">MGRRKGSKNRKRLWRVGDPVLAKLTGYPSWPAKVEAPEKYGLPADCEKVFVFFFGTQQIAFINPVDVEAYSEEKKDYLIVNRHTRGSNFHRAVLEIIAYSKKSRNEDKGTNCPLMGEVNMTNGSNSIDSLADSSVKDEGSKAISIDSKKVRYDDDFLVSGASAVDKQDTFRIKEVTPSEDPLCNVNAKEMFLPTGEDNRVEEEQKLFTEKRFMSNRRPRNSSQVNSYKLRNSIQPSSKIIEGGGIGGRYGMRSPSCRRRQTMKSPDVSELKDVGSPDSVFCSTYEKNDSVIGTVGSSSLSFNEGSTMVSGYGLPQTESVVKCTEGDTELSNKLDLPSSAVIVKKKRKPIKKQANSGTNELTGLEKEPASEIEEHKACQTPPSSNKGWDVDYINDDGDEHFPLLKRARARMGLLSSEVEESDSPVHREKSSEVSVMVQGQGPITKVYARRRPKGTEGNSPAESITVSLVHPEKSSEVLYCRILPLKAPLDSEEDSPFERFRSRGMEELDNSLLTNKFPINNPPHQGVSPIIGRPVDVEAALPPSKCILRALEAMSANVAEDVKKPPPVALFDGGLISHEGKQEDLLQHFVGNYQIKNLENYFEENDLAEISTKKSDIVLASAGIIHCSTDDDSDPLLCNLRSNCATTNLSKLDTDKDDNNDGR</sequence>
<reference evidence="4" key="2">
    <citation type="submission" date="2022-03" db="EMBL/GenBank/DDBJ databases">
        <title>Draft title - Genomic analysis of global carrot germplasm unveils the trajectory of domestication and the origin of high carotenoid orange carrot.</title>
        <authorList>
            <person name="Iorizzo M."/>
            <person name="Ellison S."/>
            <person name="Senalik D."/>
            <person name="Macko-Podgorni A."/>
            <person name="Grzebelus D."/>
            <person name="Bostan H."/>
            <person name="Rolling W."/>
            <person name="Curaba J."/>
            <person name="Simon P."/>
        </authorList>
    </citation>
    <scope>NUCLEOTIDE SEQUENCE</scope>
    <source>
        <tissue evidence="4">Leaf</tissue>
    </source>
</reference>
<evidence type="ECO:0000313" key="4">
    <source>
        <dbReference type="EMBL" id="WOG93653.1"/>
    </source>
</evidence>
<evidence type="ECO:0000313" key="3">
    <source>
        <dbReference type="EMBL" id="KZN02685.1"/>
    </source>
</evidence>
<dbReference type="InterPro" id="IPR000313">
    <property type="entry name" value="PWWP_dom"/>
</dbReference>
<evidence type="ECO:0000313" key="5">
    <source>
        <dbReference type="Proteomes" id="UP000077755"/>
    </source>
</evidence>
<organism evidence="3">
    <name type="scientific">Daucus carota subsp. sativus</name>
    <name type="common">Carrot</name>
    <dbReference type="NCBI Taxonomy" id="79200"/>
    <lineage>
        <taxon>Eukaryota</taxon>
        <taxon>Viridiplantae</taxon>
        <taxon>Streptophyta</taxon>
        <taxon>Embryophyta</taxon>
        <taxon>Tracheophyta</taxon>
        <taxon>Spermatophyta</taxon>
        <taxon>Magnoliopsida</taxon>
        <taxon>eudicotyledons</taxon>
        <taxon>Gunneridae</taxon>
        <taxon>Pentapetalae</taxon>
        <taxon>asterids</taxon>
        <taxon>campanulids</taxon>
        <taxon>Apiales</taxon>
        <taxon>Apiaceae</taxon>
        <taxon>Apioideae</taxon>
        <taxon>Scandiceae</taxon>
        <taxon>Daucinae</taxon>
        <taxon>Daucus</taxon>
        <taxon>Daucus sect. Daucus</taxon>
    </lineage>
</organism>
<dbReference type="SUPFAM" id="SSF63748">
    <property type="entry name" value="Tudor/PWWP/MBT"/>
    <property type="match status" value="1"/>
</dbReference>
<dbReference type="PROSITE" id="PS50812">
    <property type="entry name" value="PWWP"/>
    <property type="match status" value="1"/>
</dbReference>
<dbReference type="Proteomes" id="UP000077755">
    <property type="component" value="Chromosome 3"/>
</dbReference>
<dbReference type="PANTHER" id="PTHR12550">
    <property type="entry name" value="HEPATOMA-DERIVED GROWTH FACTOR-RELATED"/>
    <property type="match status" value="1"/>
</dbReference>
<dbReference type="SMART" id="SM00293">
    <property type="entry name" value="PWWP"/>
    <property type="match status" value="1"/>
</dbReference>
<feature type="domain" description="PWWP" evidence="2">
    <location>
        <begin position="16"/>
        <end position="73"/>
    </location>
</feature>
<dbReference type="Gene3D" id="2.30.30.140">
    <property type="match status" value="1"/>
</dbReference>
<keyword evidence="5" id="KW-1185">Reference proteome</keyword>
<dbReference type="Gramene" id="KZN02685">
    <property type="protein sequence ID" value="KZN02685"/>
    <property type="gene ID" value="DCAR_011440"/>
</dbReference>
<name>A0A161WVH9_DAUCS</name>
<reference evidence="3" key="1">
    <citation type="journal article" date="2016" name="Nat. Genet.">
        <title>A high-quality carrot genome assembly provides new insights into carotenoid accumulation and asterid genome evolution.</title>
        <authorList>
            <person name="Iorizzo M."/>
            <person name="Ellison S."/>
            <person name="Senalik D."/>
            <person name="Zeng P."/>
            <person name="Satapoomin P."/>
            <person name="Huang J."/>
            <person name="Bowman M."/>
            <person name="Iovene M."/>
            <person name="Sanseverino W."/>
            <person name="Cavagnaro P."/>
            <person name="Yildiz M."/>
            <person name="Macko-Podgorni A."/>
            <person name="Moranska E."/>
            <person name="Grzebelus E."/>
            <person name="Grzebelus D."/>
            <person name="Ashrafi H."/>
            <person name="Zheng Z."/>
            <person name="Cheng S."/>
            <person name="Spooner D."/>
            <person name="Van Deynze A."/>
            <person name="Simon P."/>
        </authorList>
    </citation>
    <scope>NUCLEOTIDE SEQUENCE [LARGE SCALE GENOMIC DNA]</scope>
    <source>
        <tissue evidence="3">Leaf</tissue>
    </source>
</reference>
<feature type="region of interest" description="Disordered" evidence="1">
    <location>
        <begin position="240"/>
        <end position="272"/>
    </location>
</feature>
<feature type="region of interest" description="Disordered" evidence="1">
    <location>
        <begin position="414"/>
        <end position="437"/>
    </location>
</feature>
<proteinExistence type="predicted"/>
<dbReference type="PANTHER" id="PTHR12550:SF49">
    <property type="entry name" value="PROTEIN HUA2-LIKE 2-RELATED"/>
    <property type="match status" value="1"/>
</dbReference>
<evidence type="ECO:0000259" key="2">
    <source>
        <dbReference type="PROSITE" id="PS50812"/>
    </source>
</evidence>